<protein>
    <submittedName>
        <fullName evidence="1">Uncharacterized protein</fullName>
    </submittedName>
</protein>
<keyword evidence="2" id="KW-1185">Reference proteome</keyword>
<sequence>LVESRVVYPPSHEPKIVLDKARFWHQFVREEDTEGNDTLVREFIATTHNLTGIGVQVRRRPVNFIREIINDYYQVLNILDSELTILRRSNIDYDLLLRELCDPIVPEGMAT</sequence>
<dbReference type="Proteomes" id="UP001630127">
    <property type="component" value="Unassembled WGS sequence"/>
</dbReference>
<comment type="caution">
    <text evidence="1">The sequence shown here is derived from an EMBL/GenBank/DDBJ whole genome shotgun (WGS) entry which is preliminary data.</text>
</comment>
<name>A0ABD2ZM69_9GENT</name>
<evidence type="ECO:0000313" key="2">
    <source>
        <dbReference type="Proteomes" id="UP001630127"/>
    </source>
</evidence>
<gene>
    <name evidence="1" type="ORF">ACH5RR_018527</name>
</gene>
<evidence type="ECO:0000313" key="1">
    <source>
        <dbReference type="EMBL" id="KAL3520378.1"/>
    </source>
</evidence>
<dbReference type="AlphaFoldDB" id="A0ABD2ZM69"/>
<reference evidence="1 2" key="1">
    <citation type="submission" date="2024-11" db="EMBL/GenBank/DDBJ databases">
        <title>A near-complete genome assembly of Cinchona calisaya.</title>
        <authorList>
            <person name="Lian D.C."/>
            <person name="Zhao X.W."/>
            <person name="Wei L."/>
        </authorList>
    </citation>
    <scope>NUCLEOTIDE SEQUENCE [LARGE SCALE GENOMIC DNA]</scope>
    <source>
        <tissue evidence="1">Nenye</tissue>
    </source>
</reference>
<accession>A0ABD2ZM69</accession>
<organism evidence="1 2">
    <name type="scientific">Cinchona calisaya</name>
    <dbReference type="NCBI Taxonomy" id="153742"/>
    <lineage>
        <taxon>Eukaryota</taxon>
        <taxon>Viridiplantae</taxon>
        <taxon>Streptophyta</taxon>
        <taxon>Embryophyta</taxon>
        <taxon>Tracheophyta</taxon>
        <taxon>Spermatophyta</taxon>
        <taxon>Magnoliopsida</taxon>
        <taxon>eudicotyledons</taxon>
        <taxon>Gunneridae</taxon>
        <taxon>Pentapetalae</taxon>
        <taxon>asterids</taxon>
        <taxon>lamiids</taxon>
        <taxon>Gentianales</taxon>
        <taxon>Rubiaceae</taxon>
        <taxon>Cinchonoideae</taxon>
        <taxon>Cinchoneae</taxon>
        <taxon>Cinchona</taxon>
    </lineage>
</organism>
<feature type="non-terminal residue" evidence="1">
    <location>
        <position position="1"/>
    </location>
</feature>
<dbReference type="EMBL" id="JBJUIK010000008">
    <property type="protein sequence ID" value="KAL3520378.1"/>
    <property type="molecule type" value="Genomic_DNA"/>
</dbReference>
<proteinExistence type="predicted"/>